<dbReference type="InterPro" id="IPR016461">
    <property type="entry name" value="COMT-like"/>
</dbReference>
<dbReference type="PANTHER" id="PTHR43712">
    <property type="entry name" value="PUTATIVE (AFU_ORTHOLOGUE AFUA_4G14580)-RELATED"/>
    <property type="match status" value="1"/>
</dbReference>
<keyword evidence="2" id="KW-0808">Transferase</keyword>
<dbReference type="InterPro" id="IPR029063">
    <property type="entry name" value="SAM-dependent_MTases_sf"/>
</dbReference>
<keyword evidence="1" id="KW-0489">Methyltransferase</keyword>
<dbReference type="OrthoDB" id="3340390at2759"/>
<dbReference type="Gene3D" id="1.10.10.10">
    <property type="entry name" value="Winged helix-like DNA-binding domain superfamily/Winged helix DNA-binding domain"/>
    <property type="match status" value="1"/>
</dbReference>
<feature type="domain" description="O-methyltransferase dimerisation" evidence="5">
    <location>
        <begin position="75"/>
        <end position="149"/>
    </location>
</feature>
<dbReference type="AlphaFoldDB" id="A0A8H4NAT6"/>
<sequence>MAAPPATPESVARRTASIQDAIARVSSSAEKYAEISEKNIGDPSKAAETATVQNGLALDIRKLLCEVQGPMGTMMELVGALVRTAALRSLLEMGVFSALPADGTPMTVDDLLQKLEVPVEKTLIVRLLRNASGPLVETDTETYAQTPFSVPLTNPDLVATFKHVIDECGPALVLLNEYFRANGFKQPEDPANSPYTFAHRTDGVESWAHISKFPDRQSNSNRAMKAQSFDGVWSVGLYPFAEKLTETPTDEATPLVVDVGGGAGHTSRKIKELCAGVKGRVVLQDRAEVVADAPQIEGVESMAHDFFAPQPVKGARVYYLRRIFHDWADPSCIKILKQLADAMDPKTSRVVIAEQILPTKGVSDQSAMFDMVMMTMTGQERTEKQWHELLAQAGLKVEKFYKAPSTPFGAIEARLAG</sequence>
<feature type="domain" description="O-methyltransferase C-terminal" evidence="4">
    <location>
        <begin position="252"/>
        <end position="395"/>
    </location>
</feature>
<dbReference type="Gene3D" id="3.40.50.150">
    <property type="entry name" value="Vaccinia Virus protein VP39"/>
    <property type="match status" value="1"/>
</dbReference>
<dbReference type="EMBL" id="WWBZ02000022">
    <property type="protein sequence ID" value="KAF4308622.1"/>
    <property type="molecule type" value="Genomic_DNA"/>
</dbReference>
<dbReference type="SUPFAM" id="SSF46785">
    <property type="entry name" value="Winged helix' DNA-binding domain"/>
    <property type="match status" value="1"/>
</dbReference>
<comment type="caution">
    <text evidence="6">The sequence shown here is derived from an EMBL/GenBank/DDBJ whole genome shotgun (WGS) entry which is preliminary data.</text>
</comment>
<dbReference type="Pfam" id="PF00891">
    <property type="entry name" value="Methyltransf_2"/>
    <property type="match status" value="1"/>
</dbReference>
<evidence type="ECO:0000313" key="7">
    <source>
        <dbReference type="Proteomes" id="UP000572817"/>
    </source>
</evidence>
<proteinExistence type="predicted"/>
<keyword evidence="3" id="KW-0949">S-adenosyl-L-methionine</keyword>
<evidence type="ECO:0000259" key="5">
    <source>
        <dbReference type="Pfam" id="PF08100"/>
    </source>
</evidence>
<dbReference type="Pfam" id="PF08100">
    <property type="entry name" value="Dimerisation"/>
    <property type="match status" value="1"/>
</dbReference>
<dbReference type="Proteomes" id="UP000572817">
    <property type="component" value="Unassembled WGS sequence"/>
</dbReference>
<gene>
    <name evidence="6" type="ORF">GTA08_BOTSDO03598</name>
</gene>
<dbReference type="GO" id="GO:0046983">
    <property type="term" value="F:protein dimerization activity"/>
    <property type="evidence" value="ECO:0007669"/>
    <property type="project" value="InterPro"/>
</dbReference>
<dbReference type="InterPro" id="IPR036390">
    <property type="entry name" value="WH_DNA-bd_sf"/>
</dbReference>
<dbReference type="SUPFAM" id="SSF53335">
    <property type="entry name" value="S-adenosyl-L-methionine-dependent methyltransferases"/>
    <property type="match status" value="1"/>
</dbReference>
<evidence type="ECO:0000256" key="1">
    <source>
        <dbReference type="ARBA" id="ARBA00022603"/>
    </source>
</evidence>
<name>A0A8H4NAT6_9PEZI</name>
<protein>
    <submittedName>
        <fullName evidence="6">O-methyltransferase protein</fullName>
    </submittedName>
</protein>
<dbReference type="InterPro" id="IPR012967">
    <property type="entry name" value="COMT_dimerisation"/>
</dbReference>
<evidence type="ECO:0000313" key="6">
    <source>
        <dbReference type="EMBL" id="KAF4308622.1"/>
    </source>
</evidence>
<organism evidence="6 7">
    <name type="scientific">Botryosphaeria dothidea</name>
    <dbReference type="NCBI Taxonomy" id="55169"/>
    <lineage>
        <taxon>Eukaryota</taxon>
        <taxon>Fungi</taxon>
        <taxon>Dikarya</taxon>
        <taxon>Ascomycota</taxon>
        <taxon>Pezizomycotina</taxon>
        <taxon>Dothideomycetes</taxon>
        <taxon>Dothideomycetes incertae sedis</taxon>
        <taxon>Botryosphaeriales</taxon>
        <taxon>Botryosphaeriaceae</taxon>
        <taxon>Botryosphaeria</taxon>
    </lineage>
</organism>
<dbReference type="GO" id="GO:0032259">
    <property type="term" value="P:methylation"/>
    <property type="evidence" value="ECO:0007669"/>
    <property type="project" value="UniProtKB-KW"/>
</dbReference>
<dbReference type="PROSITE" id="PS51683">
    <property type="entry name" value="SAM_OMT_II"/>
    <property type="match status" value="1"/>
</dbReference>
<dbReference type="PANTHER" id="PTHR43712:SF1">
    <property type="entry name" value="HYPOTHETICAL O-METHYLTRANSFERASE (EUROFUNG)-RELATED"/>
    <property type="match status" value="1"/>
</dbReference>
<dbReference type="InterPro" id="IPR036388">
    <property type="entry name" value="WH-like_DNA-bd_sf"/>
</dbReference>
<evidence type="ECO:0000256" key="3">
    <source>
        <dbReference type="ARBA" id="ARBA00022691"/>
    </source>
</evidence>
<dbReference type="InterPro" id="IPR001077">
    <property type="entry name" value="COMT_C"/>
</dbReference>
<dbReference type="GO" id="GO:0008171">
    <property type="term" value="F:O-methyltransferase activity"/>
    <property type="evidence" value="ECO:0007669"/>
    <property type="project" value="InterPro"/>
</dbReference>
<evidence type="ECO:0000259" key="4">
    <source>
        <dbReference type="Pfam" id="PF00891"/>
    </source>
</evidence>
<reference evidence="6" key="1">
    <citation type="submission" date="2020-04" db="EMBL/GenBank/DDBJ databases">
        <title>Genome Assembly and Annotation of Botryosphaeria dothidea sdau 11-99, a Latent Pathogen of Apple Fruit Ring Rot in China.</title>
        <authorList>
            <person name="Yu C."/>
            <person name="Diao Y."/>
            <person name="Lu Q."/>
            <person name="Zhao J."/>
            <person name="Cui S."/>
            <person name="Peng C."/>
            <person name="He B."/>
            <person name="Liu H."/>
        </authorList>
    </citation>
    <scope>NUCLEOTIDE SEQUENCE [LARGE SCALE GENOMIC DNA]</scope>
    <source>
        <strain evidence="6">Sdau11-99</strain>
    </source>
</reference>
<evidence type="ECO:0000256" key="2">
    <source>
        <dbReference type="ARBA" id="ARBA00022679"/>
    </source>
</evidence>
<accession>A0A8H4NAT6</accession>
<keyword evidence="7" id="KW-1185">Reference proteome</keyword>